<keyword evidence="13" id="KW-1185">Reference proteome</keyword>
<dbReference type="AlphaFoldDB" id="A0A9W8UWS6"/>
<comment type="catalytic activity">
    <reaction evidence="6">
        <text>L-threonyl-[protein] + ATP = O-phospho-L-threonyl-[protein] + ADP + H(+)</text>
        <dbReference type="Rhea" id="RHEA:46608"/>
        <dbReference type="Rhea" id="RHEA-COMP:11060"/>
        <dbReference type="Rhea" id="RHEA-COMP:11605"/>
        <dbReference type="ChEBI" id="CHEBI:15378"/>
        <dbReference type="ChEBI" id="CHEBI:30013"/>
        <dbReference type="ChEBI" id="CHEBI:30616"/>
        <dbReference type="ChEBI" id="CHEBI:61977"/>
        <dbReference type="ChEBI" id="CHEBI:456216"/>
        <dbReference type="EC" id="2.7.11.24"/>
    </reaction>
    <physiologicalReaction direction="left-to-right" evidence="6">
        <dbReference type="Rhea" id="RHEA:46609"/>
    </physiologicalReaction>
</comment>
<evidence type="ECO:0000256" key="10">
    <source>
        <dbReference type="SAM" id="MobiDB-lite"/>
    </source>
</evidence>
<feature type="region of interest" description="Disordered" evidence="10">
    <location>
        <begin position="278"/>
        <end position="317"/>
    </location>
</feature>
<dbReference type="PANTHER" id="PTHR48016">
    <property type="entry name" value="MAP KINASE KINASE KINASE SSK2-RELATED-RELATED"/>
    <property type="match status" value="1"/>
</dbReference>
<dbReference type="GO" id="GO:0004707">
    <property type="term" value="F:MAP kinase activity"/>
    <property type="evidence" value="ECO:0007669"/>
    <property type="project" value="UniProtKB-EC"/>
</dbReference>
<protein>
    <recommendedName>
        <fullName evidence="1">mitogen-activated protein kinase</fullName>
        <ecNumber evidence="1">2.7.11.24</ecNumber>
    </recommendedName>
</protein>
<dbReference type="Gene3D" id="3.30.200.20">
    <property type="entry name" value="Phosphorylase Kinase, domain 1"/>
    <property type="match status" value="1"/>
</dbReference>
<keyword evidence="2" id="KW-0808">Transferase</keyword>
<evidence type="ECO:0000256" key="5">
    <source>
        <dbReference type="ARBA" id="ARBA00022840"/>
    </source>
</evidence>
<dbReference type="InterPro" id="IPR000719">
    <property type="entry name" value="Prot_kinase_dom"/>
</dbReference>
<evidence type="ECO:0000256" key="2">
    <source>
        <dbReference type="ARBA" id="ARBA00022679"/>
    </source>
</evidence>
<gene>
    <name evidence="12" type="ORF">NW755_009403</name>
</gene>
<dbReference type="InterPro" id="IPR008271">
    <property type="entry name" value="Ser/Thr_kinase_AS"/>
</dbReference>
<evidence type="ECO:0000256" key="9">
    <source>
        <dbReference type="RuleBase" id="RU000304"/>
    </source>
</evidence>
<dbReference type="InterPro" id="IPR011009">
    <property type="entry name" value="Kinase-like_dom_sf"/>
</dbReference>
<dbReference type="PROSITE" id="PS00108">
    <property type="entry name" value="PROTEIN_KINASE_ST"/>
    <property type="match status" value="1"/>
</dbReference>
<keyword evidence="5 8" id="KW-0067">ATP-binding</keyword>
<feature type="binding site" evidence="8">
    <location>
        <position position="54"/>
    </location>
    <ligand>
        <name>ATP</name>
        <dbReference type="ChEBI" id="CHEBI:30616"/>
    </ligand>
</feature>
<name>A0A9W8UWS6_9HYPO</name>
<evidence type="ECO:0000256" key="6">
    <source>
        <dbReference type="ARBA" id="ARBA00047919"/>
    </source>
</evidence>
<evidence type="ECO:0000256" key="8">
    <source>
        <dbReference type="PROSITE-ProRule" id="PRU10141"/>
    </source>
</evidence>
<dbReference type="SUPFAM" id="SSF56112">
    <property type="entry name" value="Protein kinase-like (PK-like)"/>
    <property type="match status" value="1"/>
</dbReference>
<comment type="similarity">
    <text evidence="9">Belongs to the protein kinase superfamily.</text>
</comment>
<comment type="caution">
    <text evidence="12">The sequence shown here is derived from an EMBL/GenBank/DDBJ whole genome shotgun (WGS) entry which is preliminary data.</text>
</comment>
<proteinExistence type="inferred from homology"/>
<dbReference type="Proteomes" id="UP001152087">
    <property type="component" value="Unassembled WGS sequence"/>
</dbReference>
<comment type="catalytic activity">
    <reaction evidence="7">
        <text>L-seryl-[protein] + ATP = O-phospho-L-seryl-[protein] + ADP + H(+)</text>
        <dbReference type="Rhea" id="RHEA:17989"/>
        <dbReference type="Rhea" id="RHEA-COMP:9863"/>
        <dbReference type="Rhea" id="RHEA-COMP:11604"/>
        <dbReference type="ChEBI" id="CHEBI:15378"/>
        <dbReference type="ChEBI" id="CHEBI:29999"/>
        <dbReference type="ChEBI" id="CHEBI:30616"/>
        <dbReference type="ChEBI" id="CHEBI:83421"/>
        <dbReference type="ChEBI" id="CHEBI:456216"/>
        <dbReference type="EC" id="2.7.11.24"/>
    </reaction>
    <physiologicalReaction direction="left-to-right" evidence="7">
        <dbReference type="Rhea" id="RHEA:17990"/>
    </physiologicalReaction>
</comment>
<feature type="compositionally biased region" description="Basic and acidic residues" evidence="10">
    <location>
        <begin position="291"/>
        <end position="314"/>
    </location>
</feature>
<dbReference type="InterPro" id="IPR050538">
    <property type="entry name" value="MAP_kinase_kinase_kinase"/>
</dbReference>
<dbReference type="PROSITE" id="PS00107">
    <property type="entry name" value="PROTEIN_KINASE_ATP"/>
    <property type="match status" value="1"/>
</dbReference>
<keyword evidence="3 8" id="KW-0547">Nucleotide-binding</keyword>
<evidence type="ECO:0000313" key="13">
    <source>
        <dbReference type="Proteomes" id="UP001152087"/>
    </source>
</evidence>
<accession>A0A9W8UWS6</accession>
<organism evidence="12 13">
    <name type="scientific">Fusarium falciforme</name>
    <dbReference type="NCBI Taxonomy" id="195108"/>
    <lineage>
        <taxon>Eukaryota</taxon>
        <taxon>Fungi</taxon>
        <taxon>Dikarya</taxon>
        <taxon>Ascomycota</taxon>
        <taxon>Pezizomycotina</taxon>
        <taxon>Sordariomycetes</taxon>
        <taxon>Hypocreomycetidae</taxon>
        <taxon>Hypocreales</taxon>
        <taxon>Nectriaceae</taxon>
        <taxon>Fusarium</taxon>
        <taxon>Fusarium solani species complex</taxon>
    </lineage>
</organism>
<evidence type="ECO:0000256" key="1">
    <source>
        <dbReference type="ARBA" id="ARBA00012411"/>
    </source>
</evidence>
<dbReference type="InterPro" id="IPR017441">
    <property type="entry name" value="Protein_kinase_ATP_BS"/>
</dbReference>
<dbReference type="EC" id="2.7.11.24" evidence="1"/>
<dbReference type="EMBL" id="JAOQAV010000028">
    <property type="protein sequence ID" value="KAJ4183864.1"/>
    <property type="molecule type" value="Genomic_DNA"/>
</dbReference>
<evidence type="ECO:0000256" key="4">
    <source>
        <dbReference type="ARBA" id="ARBA00022777"/>
    </source>
</evidence>
<dbReference type="PANTHER" id="PTHR48016:SF56">
    <property type="entry name" value="MAPKK KINASE"/>
    <property type="match status" value="1"/>
</dbReference>
<dbReference type="Pfam" id="PF00069">
    <property type="entry name" value="Pkinase"/>
    <property type="match status" value="1"/>
</dbReference>
<evidence type="ECO:0000256" key="3">
    <source>
        <dbReference type="ARBA" id="ARBA00022741"/>
    </source>
</evidence>
<keyword evidence="4" id="KW-0418">Kinase</keyword>
<sequence length="379" mass="43084">MPHKYKARIPTLVKPRVKQPKINYEIIYPSIGSGAFGKVYKARNLDTGAMMAVKVVSIVDDGREIKMLRNEVEILARSNHRHIVELITSEGWRGHEIKIFMSLKEGSLTSLALATSNSKLHDIAETALHHMLQALDYLASEDILHRDVKPDNILYSMEGGKPRFELGDFGLAIEARHYEDHAGTFAYMAPDVLLRGAAQTAKSDVWSLYATMLWVLDGRGFREKCLRLRDNGGPEQLFRDIVDMTRPVPQELKHIEEMAAFNASCRASAGEMLDKLFRGRGNRKPNVNPPRQERGMRERGAGRREVERPRERAPGPRAFNVDDLVRAFDINLAEQQRGFDRIEKAIAQVGRAAERFEDSEECRCRRCREGTRHGGGRRR</sequence>
<evidence type="ECO:0000313" key="12">
    <source>
        <dbReference type="EMBL" id="KAJ4183864.1"/>
    </source>
</evidence>
<dbReference type="Gene3D" id="1.10.510.10">
    <property type="entry name" value="Transferase(Phosphotransferase) domain 1"/>
    <property type="match status" value="1"/>
</dbReference>
<feature type="domain" description="Protein kinase" evidence="11">
    <location>
        <begin position="25"/>
        <end position="278"/>
    </location>
</feature>
<dbReference type="PROSITE" id="PS50011">
    <property type="entry name" value="PROTEIN_KINASE_DOM"/>
    <property type="match status" value="1"/>
</dbReference>
<dbReference type="SMART" id="SM00220">
    <property type="entry name" value="S_TKc"/>
    <property type="match status" value="1"/>
</dbReference>
<reference evidence="12" key="1">
    <citation type="submission" date="2022-09" db="EMBL/GenBank/DDBJ databases">
        <title>Fusarium specimens isolated from Avocado Roots.</title>
        <authorList>
            <person name="Stajich J."/>
            <person name="Roper C."/>
            <person name="Heimlech-Rivalta G."/>
        </authorList>
    </citation>
    <scope>NUCLEOTIDE SEQUENCE</scope>
    <source>
        <strain evidence="12">A02</strain>
    </source>
</reference>
<dbReference type="GO" id="GO:0005524">
    <property type="term" value="F:ATP binding"/>
    <property type="evidence" value="ECO:0007669"/>
    <property type="project" value="UniProtKB-UniRule"/>
</dbReference>
<evidence type="ECO:0000256" key="7">
    <source>
        <dbReference type="ARBA" id="ARBA00048130"/>
    </source>
</evidence>
<keyword evidence="9" id="KW-0723">Serine/threonine-protein kinase</keyword>
<evidence type="ECO:0000259" key="11">
    <source>
        <dbReference type="PROSITE" id="PS50011"/>
    </source>
</evidence>